<evidence type="ECO:0000313" key="2">
    <source>
        <dbReference type="EMBL" id="RAJ08723.1"/>
    </source>
</evidence>
<gene>
    <name evidence="2" type="ORF">LX64_01377</name>
</gene>
<protein>
    <submittedName>
        <fullName evidence="2">Uncharacterized protein</fullName>
    </submittedName>
</protein>
<dbReference type="RefSeq" id="WP_111596838.1">
    <property type="nucleotide sequence ID" value="NZ_QLLL01000002.1"/>
</dbReference>
<proteinExistence type="predicted"/>
<keyword evidence="3" id="KW-1185">Reference proteome</keyword>
<dbReference type="Proteomes" id="UP000249547">
    <property type="component" value="Unassembled WGS sequence"/>
</dbReference>
<sequence length="180" mass="19916">MKQSVFLSFALALIVAAFVFALPKPVTASVDKVIKRETPVKIYLEEKGKEYYRQLGFTPVSPISGGFESGIGPEEPVIVGPWPVPIRGIICDGMTLAQLQADLAARWERFKTTRRYAELLRIANETCEPQPVVISNCGLSRVYFVQPTRFCGSIDPYIPGIDPFQPGIQPLTGTLLDPKF</sequence>
<feature type="chain" id="PRO_5016323541" evidence="1">
    <location>
        <begin position="29"/>
        <end position="180"/>
    </location>
</feature>
<dbReference type="EMBL" id="QLLL01000002">
    <property type="protein sequence ID" value="RAJ08723.1"/>
    <property type="molecule type" value="Genomic_DNA"/>
</dbReference>
<reference evidence="2 3" key="1">
    <citation type="submission" date="2018-06" db="EMBL/GenBank/DDBJ databases">
        <title>Genomic Encyclopedia of Archaeal and Bacterial Type Strains, Phase II (KMG-II): from individual species to whole genera.</title>
        <authorList>
            <person name="Goeker M."/>
        </authorList>
    </citation>
    <scope>NUCLEOTIDE SEQUENCE [LARGE SCALE GENOMIC DNA]</scope>
    <source>
        <strain evidence="2 3">DSM 23857</strain>
    </source>
</reference>
<organism evidence="2 3">
    <name type="scientific">Chitinophaga skermanii</name>
    <dbReference type="NCBI Taxonomy" id="331697"/>
    <lineage>
        <taxon>Bacteria</taxon>
        <taxon>Pseudomonadati</taxon>
        <taxon>Bacteroidota</taxon>
        <taxon>Chitinophagia</taxon>
        <taxon>Chitinophagales</taxon>
        <taxon>Chitinophagaceae</taxon>
        <taxon>Chitinophaga</taxon>
    </lineage>
</organism>
<evidence type="ECO:0000256" key="1">
    <source>
        <dbReference type="SAM" id="SignalP"/>
    </source>
</evidence>
<dbReference type="AlphaFoldDB" id="A0A327QZ70"/>
<keyword evidence="1" id="KW-0732">Signal</keyword>
<dbReference type="OrthoDB" id="762647at2"/>
<comment type="caution">
    <text evidence="2">The sequence shown here is derived from an EMBL/GenBank/DDBJ whole genome shotgun (WGS) entry which is preliminary data.</text>
</comment>
<accession>A0A327QZ70</accession>
<feature type="signal peptide" evidence="1">
    <location>
        <begin position="1"/>
        <end position="28"/>
    </location>
</feature>
<evidence type="ECO:0000313" key="3">
    <source>
        <dbReference type="Proteomes" id="UP000249547"/>
    </source>
</evidence>
<name>A0A327QZ70_9BACT</name>